<comment type="caution">
    <text evidence="2">The sequence shown here is derived from an EMBL/GenBank/DDBJ whole genome shotgun (WGS) entry which is preliminary data.</text>
</comment>
<organism evidence="2 3">
    <name type="scientific">Ameca splendens</name>
    <dbReference type="NCBI Taxonomy" id="208324"/>
    <lineage>
        <taxon>Eukaryota</taxon>
        <taxon>Metazoa</taxon>
        <taxon>Chordata</taxon>
        <taxon>Craniata</taxon>
        <taxon>Vertebrata</taxon>
        <taxon>Euteleostomi</taxon>
        <taxon>Actinopterygii</taxon>
        <taxon>Neopterygii</taxon>
        <taxon>Teleostei</taxon>
        <taxon>Neoteleostei</taxon>
        <taxon>Acanthomorphata</taxon>
        <taxon>Ovalentaria</taxon>
        <taxon>Atherinomorphae</taxon>
        <taxon>Cyprinodontiformes</taxon>
        <taxon>Goodeidae</taxon>
        <taxon>Ameca</taxon>
    </lineage>
</organism>
<protein>
    <recommendedName>
        <fullName evidence="1">Winged helix Storkhead-box1 domain-containing protein</fullName>
    </recommendedName>
</protein>
<evidence type="ECO:0000313" key="3">
    <source>
        <dbReference type="Proteomes" id="UP001469553"/>
    </source>
</evidence>
<gene>
    <name evidence="2" type="ORF">AMECASPLE_026649</name>
</gene>
<reference evidence="2 3" key="1">
    <citation type="submission" date="2021-06" db="EMBL/GenBank/DDBJ databases">
        <authorList>
            <person name="Palmer J.M."/>
        </authorList>
    </citation>
    <scope>NUCLEOTIDE SEQUENCE [LARGE SCALE GENOMIC DNA]</scope>
    <source>
        <strain evidence="2 3">AS_MEX2019</strain>
        <tissue evidence="2">Muscle</tissue>
    </source>
</reference>
<feature type="domain" description="Winged helix Storkhead-box1" evidence="1">
    <location>
        <begin position="28"/>
        <end position="72"/>
    </location>
</feature>
<dbReference type="InterPro" id="IPR019391">
    <property type="entry name" value="Storkhead-box_WHD"/>
</dbReference>
<dbReference type="Pfam" id="PF10264">
    <property type="entry name" value="WHD_Storkhead"/>
    <property type="match status" value="1"/>
</dbReference>
<evidence type="ECO:0000259" key="1">
    <source>
        <dbReference type="Pfam" id="PF10264"/>
    </source>
</evidence>
<dbReference type="InterPro" id="IPR040126">
    <property type="entry name" value="STOX1/2"/>
</dbReference>
<sequence>MITARFQILEANYTLPAPVGRRPFLTQMSSVPQSQFIPLAEVLCSVISDMNSAQITVTQEALVNYMSKAHPGNSENIYSSFLFKN</sequence>
<dbReference type="EMBL" id="JAHRIP010030962">
    <property type="protein sequence ID" value="MEQ2292808.1"/>
    <property type="molecule type" value="Genomic_DNA"/>
</dbReference>
<name>A0ABV0YGA7_9TELE</name>
<proteinExistence type="predicted"/>
<dbReference type="PANTHER" id="PTHR22437:SF1">
    <property type="entry name" value="STORKHEAD-BOX PROTEIN 1"/>
    <property type="match status" value="1"/>
</dbReference>
<dbReference type="PANTHER" id="PTHR22437">
    <property type="entry name" value="WINGED HELIX DOMAIN-CONTAINING PROTEIN"/>
    <property type="match status" value="1"/>
</dbReference>
<evidence type="ECO:0000313" key="2">
    <source>
        <dbReference type="EMBL" id="MEQ2292808.1"/>
    </source>
</evidence>
<accession>A0ABV0YGA7</accession>
<keyword evidence="3" id="KW-1185">Reference proteome</keyword>
<dbReference type="Proteomes" id="UP001469553">
    <property type="component" value="Unassembled WGS sequence"/>
</dbReference>